<dbReference type="InterPro" id="IPR039426">
    <property type="entry name" value="TonB-dep_rcpt-like"/>
</dbReference>
<dbReference type="InterPro" id="IPR036942">
    <property type="entry name" value="Beta-barrel_TonB_sf"/>
</dbReference>
<evidence type="ECO:0000256" key="13">
    <source>
        <dbReference type="SAM" id="SignalP"/>
    </source>
</evidence>
<feature type="domain" description="TonB-dependent receptor plug" evidence="15">
    <location>
        <begin position="45"/>
        <end position="151"/>
    </location>
</feature>
<keyword evidence="9 11" id="KW-0472">Membrane</keyword>
<sequence>MKPISKPLSLIGILLTTQAFAAEEEEAVKLPDVVVSADFRPSTAEKTAVSLTEIDKETIESRGAQHLEEVLGLAPNVNLSSGASRGQFFQIRGMGATSQFSAPLNPSVGLVIDGVDFSRTGGAATLFDIDSIEILRGPQGTKFGTNGLAGTINMRSKEPTKEFSLRAESGLAEYNTRNFGVAVGGTLVEDKLLGRASIYSHKSDGYMNNDFLNRDNTQNQDELTFRGKLRLLASDDFTVDLGYTHLNIDNGYDAFTFDNSRNSLSDHPGQDKQLTNAFALNTNWQVSDAVIVQSTATYLKSDIVYSYDADWGYVGQFDPALGPYIGFERFDRHRENYSLELRALSDKAGRIFNDTTDWTVGLFFLDQDEAFKQNSDFGIFGATLRNGDYNTQNTSIYSQLDTHLTDKLTLITGGRIEYFKARYSDSNALNIGQDEGLFGGKVGLNYQVNQDHFIYSTLSRGYKSGGVNNNAALPVNRLGFDSEYNVTAEVGVKSNWFDKRLKTALAAFYTDRRNAQVENSIANGVQFLEFTGNASSATHQGVEASLDWFLTDNLRMLGSLGLLDATFDKHSFNGVNYDGRQVAHAPKYTFNLGSEYYMNDAWTLRANVEGKDGFYFSDSNNSKSSAYAIVNASADYKHGHYKVRLWVRNLLDKDYATRGFFFGNNPANSYAAEKYVQFAEPRVAGITVSYDY</sequence>
<dbReference type="PANTHER" id="PTHR32552:SF81">
    <property type="entry name" value="TONB-DEPENDENT OUTER MEMBRANE RECEPTOR"/>
    <property type="match status" value="1"/>
</dbReference>
<evidence type="ECO:0000313" key="16">
    <source>
        <dbReference type="EMBL" id="MFD1120957.1"/>
    </source>
</evidence>
<keyword evidence="8 12" id="KW-0798">TonB box</keyword>
<keyword evidence="5 11" id="KW-0812">Transmembrane</keyword>
<dbReference type="Proteomes" id="UP001597206">
    <property type="component" value="Unassembled WGS sequence"/>
</dbReference>
<evidence type="ECO:0000256" key="3">
    <source>
        <dbReference type="ARBA" id="ARBA00022452"/>
    </source>
</evidence>
<keyword evidence="13" id="KW-0732">Signal</keyword>
<dbReference type="Pfam" id="PF00593">
    <property type="entry name" value="TonB_dep_Rec_b-barrel"/>
    <property type="match status" value="1"/>
</dbReference>
<evidence type="ECO:0000259" key="15">
    <source>
        <dbReference type="Pfam" id="PF07715"/>
    </source>
</evidence>
<evidence type="ECO:0000256" key="11">
    <source>
        <dbReference type="PROSITE-ProRule" id="PRU01360"/>
    </source>
</evidence>
<organism evidence="16 17">
    <name type="scientific">Methylophilus flavus</name>
    <dbReference type="NCBI Taxonomy" id="640084"/>
    <lineage>
        <taxon>Bacteria</taxon>
        <taxon>Pseudomonadati</taxon>
        <taxon>Pseudomonadota</taxon>
        <taxon>Betaproteobacteria</taxon>
        <taxon>Nitrosomonadales</taxon>
        <taxon>Methylophilaceae</taxon>
        <taxon>Methylophilus</taxon>
    </lineage>
</organism>
<dbReference type="SUPFAM" id="SSF56935">
    <property type="entry name" value="Porins"/>
    <property type="match status" value="1"/>
</dbReference>
<evidence type="ECO:0000256" key="10">
    <source>
        <dbReference type="ARBA" id="ARBA00023237"/>
    </source>
</evidence>
<keyword evidence="16" id="KW-0675">Receptor</keyword>
<dbReference type="CDD" id="cd01347">
    <property type="entry name" value="ligand_gated_channel"/>
    <property type="match status" value="1"/>
</dbReference>
<dbReference type="EMBL" id="JBHTLN010000001">
    <property type="protein sequence ID" value="MFD1120957.1"/>
    <property type="molecule type" value="Genomic_DNA"/>
</dbReference>
<gene>
    <name evidence="16" type="ORF">ACFQ2T_00435</name>
</gene>
<comment type="caution">
    <text evidence="16">The sequence shown here is derived from an EMBL/GenBank/DDBJ whole genome shotgun (WGS) entry which is preliminary data.</text>
</comment>
<dbReference type="RefSeq" id="WP_379028997.1">
    <property type="nucleotide sequence ID" value="NZ_JBHTLN010000001.1"/>
</dbReference>
<dbReference type="PROSITE" id="PS52016">
    <property type="entry name" value="TONB_DEPENDENT_REC_3"/>
    <property type="match status" value="1"/>
</dbReference>
<evidence type="ECO:0000256" key="12">
    <source>
        <dbReference type="RuleBase" id="RU003357"/>
    </source>
</evidence>
<evidence type="ECO:0000256" key="2">
    <source>
        <dbReference type="ARBA" id="ARBA00022448"/>
    </source>
</evidence>
<keyword evidence="2 11" id="KW-0813">Transport</keyword>
<evidence type="ECO:0000256" key="1">
    <source>
        <dbReference type="ARBA" id="ARBA00004571"/>
    </source>
</evidence>
<keyword evidence="17" id="KW-1185">Reference proteome</keyword>
<feature type="signal peptide" evidence="13">
    <location>
        <begin position="1"/>
        <end position="21"/>
    </location>
</feature>
<keyword evidence="4" id="KW-0410">Iron transport</keyword>
<comment type="subcellular location">
    <subcellularLocation>
        <location evidence="1 11">Cell outer membrane</location>
        <topology evidence="1 11">Multi-pass membrane protein</topology>
    </subcellularLocation>
</comment>
<dbReference type="Gene3D" id="2.40.170.20">
    <property type="entry name" value="TonB-dependent receptor, beta-barrel domain"/>
    <property type="match status" value="1"/>
</dbReference>
<accession>A0ABW3P896</accession>
<evidence type="ECO:0000256" key="9">
    <source>
        <dbReference type="ARBA" id="ARBA00023136"/>
    </source>
</evidence>
<evidence type="ECO:0000256" key="4">
    <source>
        <dbReference type="ARBA" id="ARBA00022496"/>
    </source>
</evidence>
<dbReference type="InterPro" id="IPR012910">
    <property type="entry name" value="Plug_dom"/>
</dbReference>
<comment type="similarity">
    <text evidence="11 12">Belongs to the TonB-dependent receptor family.</text>
</comment>
<evidence type="ECO:0000259" key="14">
    <source>
        <dbReference type="Pfam" id="PF00593"/>
    </source>
</evidence>
<keyword evidence="3 11" id="KW-1134">Transmembrane beta strand</keyword>
<keyword evidence="6" id="KW-0408">Iron</keyword>
<evidence type="ECO:0000256" key="7">
    <source>
        <dbReference type="ARBA" id="ARBA00023065"/>
    </source>
</evidence>
<dbReference type="InterPro" id="IPR000531">
    <property type="entry name" value="Beta-barrel_TonB"/>
</dbReference>
<dbReference type="PANTHER" id="PTHR32552">
    <property type="entry name" value="FERRICHROME IRON RECEPTOR-RELATED"/>
    <property type="match status" value="1"/>
</dbReference>
<evidence type="ECO:0000256" key="8">
    <source>
        <dbReference type="ARBA" id="ARBA00023077"/>
    </source>
</evidence>
<name>A0ABW3P896_9PROT</name>
<evidence type="ECO:0000313" key="17">
    <source>
        <dbReference type="Proteomes" id="UP001597206"/>
    </source>
</evidence>
<feature type="chain" id="PRO_5046951360" evidence="13">
    <location>
        <begin position="22"/>
        <end position="692"/>
    </location>
</feature>
<dbReference type="Pfam" id="PF07715">
    <property type="entry name" value="Plug"/>
    <property type="match status" value="1"/>
</dbReference>
<keyword evidence="7" id="KW-0406">Ion transport</keyword>
<reference evidence="17" key="1">
    <citation type="journal article" date="2019" name="Int. J. Syst. Evol. Microbiol.">
        <title>The Global Catalogue of Microorganisms (GCM) 10K type strain sequencing project: providing services to taxonomists for standard genome sequencing and annotation.</title>
        <authorList>
            <consortium name="The Broad Institute Genomics Platform"/>
            <consortium name="The Broad Institute Genome Sequencing Center for Infectious Disease"/>
            <person name="Wu L."/>
            <person name="Ma J."/>
        </authorList>
    </citation>
    <scope>NUCLEOTIDE SEQUENCE [LARGE SCALE GENOMIC DNA]</scope>
    <source>
        <strain evidence="17">CCUG 58411</strain>
    </source>
</reference>
<proteinExistence type="inferred from homology"/>
<protein>
    <submittedName>
        <fullName evidence="16">TonB-dependent receptor</fullName>
    </submittedName>
</protein>
<keyword evidence="10 11" id="KW-0998">Cell outer membrane</keyword>
<evidence type="ECO:0000256" key="5">
    <source>
        <dbReference type="ARBA" id="ARBA00022692"/>
    </source>
</evidence>
<evidence type="ECO:0000256" key="6">
    <source>
        <dbReference type="ARBA" id="ARBA00023004"/>
    </source>
</evidence>
<feature type="domain" description="TonB-dependent receptor-like beta-barrel" evidence="14">
    <location>
        <begin position="232"/>
        <end position="650"/>
    </location>
</feature>